<dbReference type="InterPro" id="IPR008753">
    <property type="entry name" value="Peptidase_M13_N"/>
</dbReference>
<keyword evidence="9" id="KW-0732">Signal</keyword>
<evidence type="ECO:0000256" key="7">
    <source>
        <dbReference type="ARBA" id="ARBA00022833"/>
    </source>
</evidence>
<evidence type="ECO:0000256" key="9">
    <source>
        <dbReference type="SAM" id="SignalP"/>
    </source>
</evidence>
<name>A0A926HYX9_9FIRM</name>
<evidence type="ECO:0000313" key="11">
    <source>
        <dbReference type="EMBL" id="MBC8541579.1"/>
    </source>
</evidence>
<keyword evidence="3" id="KW-0645">Protease</keyword>
<dbReference type="SUPFAM" id="SSF55486">
    <property type="entry name" value="Metalloproteases ('zincins'), catalytic domain"/>
    <property type="match status" value="1"/>
</dbReference>
<feature type="domain" description="SLH" evidence="10">
    <location>
        <begin position="28"/>
        <end position="92"/>
    </location>
</feature>
<dbReference type="Pfam" id="PF00395">
    <property type="entry name" value="SLH"/>
    <property type="match status" value="1"/>
</dbReference>
<dbReference type="Pfam" id="PF05649">
    <property type="entry name" value="Peptidase_M13_N"/>
    <property type="match status" value="1"/>
</dbReference>
<dbReference type="PROSITE" id="PS51272">
    <property type="entry name" value="SLH"/>
    <property type="match status" value="2"/>
</dbReference>
<keyword evidence="12" id="KW-1185">Reference proteome</keyword>
<evidence type="ECO:0000256" key="8">
    <source>
        <dbReference type="ARBA" id="ARBA00023049"/>
    </source>
</evidence>
<evidence type="ECO:0000313" key="12">
    <source>
        <dbReference type="Proteomes" id="UP000611762"/>
    </source>
</evidence>
<comment type="cofactor">
    <cofactor evidence="1">
        <name>Zn(2+)</name>
        <dbReference type="ChEBI" id="CHEBI:29105"/>
    </cofactor>
</comment>
<keyword evidence="5" id="KW-0677">Repeat</keyword>
<keyword evidence="7" id="KW-0862">Zinc</keyword>
<dbReference type="AlphaFoldDB" id="A0A926HYX9"/>
<evidence type="ECO:0000256" key="1">
    <source>
        <dbReference type="ARBA" id="ARBA00001947"/>
    </source>
</evidence>
<evidence type="ECO:0000256" key="2">
    <source>
        <dbReference type="ARBA" id="ARBA00007357"/>
    </source>
</evidence>
<dbReference type="PANTHER" id="PTHR11733">
    <property type="entry name" value="ZINC METALLOPROTEASE FAMILY M13 NEPRILYSIN-RELATED"/>
    <property type="match status" value="1"/>
</dbReference>
<dbReference type="InterPro" id="IPR001119">
    <property type="entry name" value="SLH_dom"/>
</dbReference>
<dbReference type="InterPro" id="IPR000718">
    <property type="entry name" value="Peptidase_M13"/>
</dbReference>
<dbReference type="InterPro" id="IPR018497">
    <property type="entry name" value="Peptidase_M13_C"/>
</dbReference>
<dbReference type="Proteomes" id="UP000611762">
    <property type="component" value="Unassembled WGS sequence"/>
</dbReference>
<keyword evidence="6" id="KW-0378">Hydrolase</keyword>
<dbReference type="PANTHER" id="PTHR11733:SF167">
    <property type="entry name" value="FI17812P1-RELATED"/>
    <property type="match status" value="1"/>
</dbReference>
<protein>
    <submittedName>
        <fullName evidence="11">S-layer homology domain-containing protein</fullName>
    </submittedName>
</protein>
<comment type="caution">
    <text evidence="11">The sequence shown here is derived from an EMBL/GenBank/DDBJ whole genome shotgun (WGS) entry which is preliminary data.</text>
</comment>
<gene>
    <name evidence="11" type="ORF">H8698_11380</name>
</gene>
<dbReference type="PRINTS" id="PR00786">
    <property type="entry name" value="NEPRILYSIN"/>
</dbReference>
<feature type="chain" id="PRO_5037714730" evidence="9">
    <location>
        <begin position="25"/>
        <end position="782"/>
    </location>
</feature>
<dbReference type="CDD" id="cd08662">
    <property type="entry name" value="M13"/>
    <property type="match status" value="1"/>
</dbReference>
<feature type="domain" description="SLH" evidence="10">
    <location>
        <begin position="96"/>
        <end position="159"/>
    </location>
</feature>
<dbReference type="GO" id="GO:0005886">
    <property type="term" value="C:plasma membrane"/>
    <property type="evidence" value="ECO:0007669"/>
    <property type="project" value="TreeGrafter"/>
</dbReference>
<keyword evidence="4" id="KW-0479">Metal-binding</keyword>
<evidence type="ECO:0000256" key="3">
    <source>
        <dbReference type="ARBA" id="ARBA00022670"/>
    </source>
</evidence>
<evidence type="ECO:0000256" key="4">
    <source>
        <dbReference type="ARBA" id="ARBA00022723"/>
    </source>
</evidence>
<dbReference type="RefSeq" id="WP_249313596.1">
    <property type="nucleotide sequence ID" value="NZ_JACRSU010000004.1"/>
</dbReference>
<accession>A0A926HYX9</accession>
<dbReference type="Pfam" id="PF01431">
    <property type="entry name" value="Peptidase_M13"/>
    <property type="match status" value="1"/>
</dbReference>
<dbReference type="PROSITE" id="PS51885">
    <property type="entry name" value="NEPRILYSIN"/>
    <property type="match status" value="1"/>
</dbReference>
<evidence type="ECO:0000259" key="10">
    <source>
        <dbReference type="PROSITE" id="PS51272"/>
    </source>
</evidence>
<dbReference type="GO" id="GO:0004222">
    <property type="term" value="F:metalloendopeptidase activity"/>
    <property type="evidence" value="ECO:0007669"/>
    <property type="project" value="InterPro"/>
</dbReference>
<dbReference type="Gene3D" id="1.10.1380.10">
    <property type="entry name" value="Neutral endopeptidase , domain2"/>
    <property type="match status" value="1"/>
</dbReference>
<evidence type="ECO:0000256" key="5">
    <source>
        <dbReference type="ARBA" id="ARBA00022737"/>
    </source>
</evidence>
<dbReference type="Gene3D" id="3.40.390.10">
    <property type="entry name" value="Collagenase (Catalytic Domain)"/>
    <property type="match status" value="1"/>
</dbReference>
<evidence type="ECO:0000256" key="6">
    <source>
        <dbReference type="ARBA" id="ARBA00022801"/>
    </source>
</evidence>
<dbReference type="EMBL" id="JACRSU010000004">
    <property type="protein sequence ID" value="MBC8541579.1"/>
    <property type="molecule type" value="Genomic_DNA"/>
</dbReference>
<sequence length="782" mass="86978">MLAKKITSFLLCAALLGSVPVAMAEEDYATRGDVAAMLLSAADDYNPAVQKTDIIKGYEDGQLHEERSVTRAEALVMLKRAFGELPQPTGHNARVAIPMESFTDIPEWAKTELSGVFQAGIVAGTAPGVFSPNQNVTKDQMELFIDRVFSLYGTNLKDDFYAAVNKDKLNSLEIKPGRTISGTLYDLNDKSTENVDAIIKEIIGGTYEAGSKEQKIADFYKNITDMESRNKAGIAPIQPYLDLVDSAKTTKDLINVQNTLSQEMYITPYMGFNLSVDLKDSTKYMPVFYTFSPSLPKDTYQNGTETQKNSYINYLKNLLVLGGEPEDNAAAMAQKCYDMEAEIAASMMNTEDGNNVDKIYNVFTMQEIKDMFPNVDIDAVFEASGLSKADSFVIFDVERTKAFAGIFSDKNTETLKAWAKISLLSGWGGALNQEFIDAADKFNQEFMGTAGSYSPEERAAMTLQSTMPDYIGEIYAEKYFTEEAKQDVEKMVQDIISVYRKRIENLTWMSGATKERALKKLDTMGIKIGYPDKWETYLDGAEIRSAADGGSYFANMLEIAAAQREYTLSLQNKPVDKTQWIMYPFTVNACYSATQNDITFPAAILQAPMYDVNASYEQNLGGIGYIIAHEITHAFDNNGAKFDENGNAADWWTEEDYAAFQKLCDKMVSFYDAQEGVPGIPMNGTLTLSENVADQGAAACITEIAAGLDNPDFKTLYTSMANCWASTASREYCQFASQADVHSTEKLRVNRVVVNLDEFYEVFDIDENDGMWVALENRVKIW</sequence>
<dbReference type="GO" id="GO:0046872">
    <property type="term" value="F:metal ion binding"/>
    <property type="evidence" value="ECO:0007669"/>
    <property type="project" value="UniProtKB-KW"/>
</dbReference>
<reference evidence="11" key="1">
    <citation type="submission" date="2020-08" db="EMBL/GenBank/DDBJ databases">
        <title>Genome public.</title>
        <authorList>
            <person name="Liu C."/>
            <person name="Sun Q."/>
        </authorList>
    </citation>
    <scope>NUCLEOTIDE SEQUENCE</scope>
    <source>
        <strain evidence="11">H8</strain>
    </source>
</reference>
<comment type="similarity">
    <text evidence="2">Belongs to the peptidase M13 family.</text>
</comment>
<keyword evidence="8" id="KW-0482">Metalloprotease</keyword>
<feature type="signal peptide" evidence="9">
    <location>
        <begin position="1"/>
        <end position="24"/>
    </location>
</feature>
<dbReference type="InterPro" id="IPR042089">
    <property type="entry name" value="Peptidase_M13_dom_2"/>
</dbReference>
<dbReference type="GO" id="GO:0016485">
    <property type="term" value="P:protein processing"/>
    <property type="evidence" value="ECO:0007669"/>
    <property type="project" value="TreeGrafter"/>
</dbReference>
<organism evidence="11 12">
    <name type="scientific">Congzhengia minquanensis</name>
    <dbReference type="NCBI Taxonomy" id="2763657"/>
    <lineage>
        <taxon>Bacteria</taxon>
        <taxon>Bacillati</taxon>
        <taxon>Bacillota</taxon>
        <taxon>Clostridia</taxon>
        <taxon>Eubacteriales</taxon>
        <taxon>Oscillospiraceae</taxon>
        <taxon>Congzhengia</taxon>
    </lineage>
</organism>
<dbReference type="InterPro" id="IPR024079">
    <property type="entry name" value="MetalloPept_cat_dom_sf"/>
</dbReference>
<proteinExistence type="inferred from homology"/>